<dbReference type="KEGG" id="cgk:CGERO_02280"/>
<dbReference type="RefSeq" id="WP_123933272.1">
    <property type="nucleotide sequence ID" value="NZ_CP033897.1"/>
</dbReference>
<sequence>MVQTGVRKMVGSVGLNNLSELSRHERIALLRSKVEAMTNAAPARTQSLQPEQEALASPQVFAVPGPLAQVLPDGGLAARCVTHCSATPSLIVEMIAHLSSQEHFVAVVGWPELNLAGVADAGGDYSRIVVVPDPGEDPLSTVAVLLEGIHVVIFRGPSITLSPVRARPLLARLRSGVGALVLVDTQVVSPRASVHAEVRGFRGIGEGQGRIQAVDLELRGEAKAFRARATMSIGKPRALHAVPQ</sequence>
<dbReference type="Proteomes" id="UP000271587">
    <property type="component" value="Chromosome"/>
</dbReference>
<keyword evidence="2" id="KW-1185">Reference proteome</keyword>
<dbReference type="AlphaFoldDB" id="A0A3G6J302"/>
<reference evidence="1 2" key="1">
    <citation type="submission" date="2018-11" db="EMBL/GenBank/DDBJ databases">
        <authorList>
            <person name="Kleinhagauer T."/>
            <person name="Glaeser S.P."/>
            <person name="Spergser J."/>
            <person name="Ruckert C."/>
            <person name="Kaempfer P."/>
            <person name="Busse H.-J."/>
        </authorList>
    </citation>
    <scope>NUCLEOTIDE SEQUENCE [LARGE SCALE GENOMIC DNA]</scope>
    <source>
        <strain evidence="1 2">W8</strain>
    </source>
</reference>
<evidence type="ECO:0000313" key="1">
    <source>
        <dbReference type="EMBL" id="AZA10780.1"/>
    </source>
</evidence>
<accession>A0A3G6J302</accession>
<evidence type="ECO:0000313" key="2">
    <source>
        <dbReference type="Proteomes" id="UP000271587"/>
    </source>
</evidence>
<organism evidence="1 2">
    <name type="scientific">Corynebacterium gerontici</name>
    <dbReference type="NCBI Taxonomy" id="2079234"/>
    <lineage>
        <taxon>Bacteria</taxon>
        <taxon>Bacillati</taxon>
        <taxon>Actinomycetota</taxon>
        <taxon>Actinomycetes</taxon>
        <taxon>Mycobacteriales</taxon>
        <taxon>Corynebacteriaceae</taxon>
        <taxon>Corynebacterium</taxon>
    </lineage>
</organism>
<gene>
    <name evidence="1" type="ORF">CGERO_02280</name>
</gene>
<proteinExistence type="predicted"/>
<dbReference type="OrthoDB" id="4425096at2"/>
<protein>
    <submittedName>
        <fullName evidence="1">Uncharacterized protein</fullName>
    </submittedName>
</protein>
<dbReference type="EMBL" id="CP033897">
    <property type="protein sequence ID" value="AZA10780.1"/>
    <property type="molecule type" value="Genomic_DNA"/>
</dbReference>
<name>A0A3G6J302_9CORY</name>